<dbReference type="PANTHER" id="PTHR11909">
    <property type="entry name" value="CASEIN KINASE-RELATED"/>
    <property type="match status" value="1"/>
</dbReference>
<dbReference type="Proteomes" id="UP000483820">
    <property type="component" value="Chromosome I"/>
</dbReference>
<proteinExistence type="inferred from homology"/>
<dbReference type="HOGENOM" id="CLU_019279_2_5_1"/>
<evidence type="ECO:0000256" key="2">
    <source>
        <dbReference type="ARBA" id="ARBA00022527"/>
    </source>
</evidence>
<gene>
    <name evidence="10" type="ORF">CRE_28112</name>
    <name evidence="11" type="ORF">GCK72_002010</name>
</gene>
<evidence type="ECO:0000256" key="7">
    <source>
        <dbReference type="ARBA" id="ARBA00061588"/>
    </source>
</evidence>
<dbReference type="GO" id="GO:0015630">
    <property type="term" value="C:microtubule cytoskeleton"/>
    <property type="evidence" value="ECO:0007669"/>
    <property type="project" value="UniProtKB-ARBA"/>
</dbReference>
<dbReference type="EMBL" id="WUAV01000001">
    <property type="protein sequence ID" value="KAF1770192.1"/>
    <property type="molecule type" value="Genomic_DNA"/>
</dbReference>
<dbReference type="AlphaFoldDB" id="E3LMD5"/>
<dbReference type="Pfam" id="PF00069">
    <property type="entry name" value="Pkinase"/>
    <property type="match status" value="1"/>
</dbReference>
<evidence type="ECO:0000313" key="13">
    <source>
        <dbReference type="Proteomes" id="UP000483820"/>
    </source>
</evidence>
<evidence type="ECO:0000256" key="4">
    <source>
        <dbReference type="ARBA" id="ARBA00022741"/>
    </source>
</evidence>
<feature type="region of interest" description="Disordered" evidence="8">
    <location>
        <begin position="1"/>
        <end position="20"/>
    </location>
</feature>
<feature type="domain" description="Protein kinase" evidence="9">
    <location>
        <begin position="29"/>
        <end position="302"/>
    </location>
</feature>
<evidence type="ECO:0000256" key="6">
    <source>
        <dbReference type="ARBA" id="ARBA00022840"/>
    </source>
</evidence>
<keyword evidence="5" id="KW-0418">Kinase</keyword>
<evidence type="ECO:0000313" key="11">
    <source>
        <dbReference type="EMBL" id="KAF1770192.1"/>
    </source>
</evidence>
<evidence type="ECO:0000259" key="9">
    <source>
        <dbReference type="PROSITE" id="PS50011"/>
    </source>
</evidence>
<evidence type="ECO:0000256" key="3">
    <source>
        <dbReference type="ARBA" id="ARBA00022679"/>
    </source>
</evidence>
<accession>E3LMD5</accession>
<dbReference type="InterPro" id="IPR000719">
    <property type="entry name" value="Prot_kinase_dom"/>
</dbReference>
<dbReference type="Proteomes" id="UP000008281">
    <property type="component" value="Unassembled WGS sequence"/>
</dbReference>
<dbReference type="PROSITE" id="PS00108">
    <property type="entry name" value="PROTEIN_KINASE_ST"/>
    <property type="match status" value="1"/>
</dbReference>
<comment type="similarity">
    <text evidence="7">Belongs to the protein kinase superfamily. CK1 Ser/Thr protein kinase family.</text>
</comment>
<dbReference type="FunCoup" id="E3LMD5">
    <property type="interactions" value="124"/>
</dbReference>
<reference evidence="11 13" key="2">
    <citation type="submission" date="2019-12" db="EMBL/GenBank/DDBJ databases">
        <title>Chromosome-level assembly of the Caenorhabditis remanei genome.</title>
        <authorList>
            <person name="Teterina A.A."/>
            <person name="Willis J.H."/>
            <person name="Phillips P.C."/>
        </authorList>
    </citation>
    <scope>NUCLEOTIDE SEQUENCE [LARGE SCALE GENOMIC DNA]</scope>
    <source>
        <strain evidence="11 13">PX506</strain>
        <tissue evidence="11">Whole organism</tissue>
    </source>
</reference>
<organism evidence="12">
    <name type="scientific">Caenorhabditis remanei</name>
    <name type="common">Caenorhabditis vulgaris</name>
    <dbReference type="NCBI Taxonomy" id="31234"/>
    <lineage>
        <taxon>Eukaryota</taxon>
        <taxon>Metazoa</taxon>
        <taxon>Ecdysozoa</taxon>
        <taxon>Nematoda</taxon>
        <taxon>Chromadorea</taxon>
        <taxon>Rhabditida</taxon>
        <taxon>Rhabditina</taxon>
        <taxon>Rhabditomorpha</taxon>
        <taxon>Rhabditoidea</taxon>
        <taxon>Rhabditidae</taxon>
        <taxon>Peloderinae</taxon>
        <taxon>Caenorhabditis</taxon>
    </lineage>
</organism>
<dbReference type="PROSITE" id="PS50011">
    <property type="entry name" value="PROTEIN_KINASE_DOM"/>
    <property type="match status" value="1"/>
</dbReference>
<dbReference type="eggNOG" id="KOG1164">
    <property type="taxonomic scope" value="Eukaryota"/>
</dbReference>
<dbReference type="FunFam" id="1.10.510.10:FF:000883">
    <property type="entry name" value="Tau TuBulin Kinase"/>
    <property type="match status" value="1"/>
</dbReference>
<keyword evidence="3" id="KW-0808">Transferase</keyword>
<keyword evidence="6" id="KW-0067">ATP-binding</keyword>
<sequence length="383" mass="44025">MANENDKKDEEKDPMDNVRFKEGKHFGQWTIEKTLDEGGFGQVYLVKTKDGKRAALKAESNDVEGGSAIKLEQMILKKLNKNGPVPHVPELFASAKRKKYCYMIMTLLGENLKSLKAKQKKERFTRGTWSRVGIQCLYALKYMHDCGFVHRDIKPQNFMLGNEEDKERARIVHVLDFGLARQFAKYSEDTKKWSARRARGTAEFRGTLRYTSPNVCMRMEQGRVDDVWSLLFVLIELNGGLPWQTVQKREEVEAMKITMPDRDVMLNMPTCMGGVIPHLRTLHYYTRPDYHLIFKALWQVMLNEGQTPRSRFDWETKNPDPSIAPSDWENPDGRYFKLDEIGINGPPPTGKDAGESTHADADALKSDKGKSLNTKRKSEMKKI</sequence>
<protein>
    <recommendedName>
        <fullName evidence="1">non-specific serine/threonine protein kinase</fullName>
        <ecNumber evidence="1">2.7.11.1</ecNumber>
    </recommendedName>
</protein>
<dbReference type="EMBL" id="DS268411">
    <property type="protein sequence ID" value="EFP03282.1"/>
    <property type="molecule type" value="Genomic_DNA"/>
</dbReference>
<dbReference type="FunFam" id="3.30.200.20:FF:000358">
    <property type="entry name" value="Tau tubulin kinase 2b"/>
    <property type="match status" value="1"/>
</dbReference>
<dbReference type="OrthoDB" id="5979581at2759"/>
<keyword evidence="4" id="KW-0547">Nucleotide-binding</keyword>
<evidence type="ECO:0000256" key="5">
    <source>
        <dbReference type="ARBA" id="ARBA00022777"/>
    </source>
</evidence>
<keyword evidence="12" id="KW-1185">Reference proteome</keyword>
<dbReference type="SMART" id="SM00220">
    <property type="entry name" value="S_TKc"/>
    <property type="match status" value="1"/>
</dbReference>
<dbReference type="STRING" id="31234.E3LMD5"/>
<evidence type="ECO:0000256" key="8">
    <source>
        <dbReference type="SAM" id="MobiDB-lite"/>
    </source>
</evidence>
<dbReference type="Gene3D" id="1.10.510.10">
    <property type="entry name" value="Transferase(Phosphotransferase) domain 1"/>
    <property type="match status" value="1"/>
</dbReference>
<dbReference type="GO" id="GO:0005524">
    <property type="term" value="F:ATP binding"/>
    <property type="evidence" value="ECO:0007669"/>
    <property type="project" value="UniProtKB-KW"/>
</dbReference>
<feature type="region of interest" description="Disordered" evidence="8">
    <location>
        <begin position="310"/>
        <end position="383"/>
    </location>
</feature>
<evidence type="ECO:0000313" key="10">
    <source>
        <dbReference type="EMBL" id="EFP03282.1"/>
    </source>
</evidence>
<dbReference type="RefSeq" id="XP_003115147.1">
    <property type="nucleotide sequence ID" value="XM_003115099.1"/>
</dbReference>
<feature type="compositionally biased region" description="Basic and acidic residues" evidence="8">
    <location>
        <begin position="331"/>
        <end position="340"/>
    </location>
</feature>
<name>E3LMD5_CAERE</name>
<evidence type="ECO:0000256" key="1">
    <source>
        <dbReference type="ARBA" id="ARBA00012513"/>
    </source>
</evidence>
<dbReference type="GeneID" id="9817912"/>
<dbReference type="InterPro" id="IPR011009">
    <property type="entry name" value="Kinase-like_dom_sf"/>
</dbReference>
<reference evidence="10" key="1">
    <citation type="submission" date="2007-07" db="EMBL/GenBank/DDBJ databases">
        <title>PCAP assembly of the Caenorhabditis remanei genome.</title>
        <authorList>
            <consortium name="The Caenorhabditis remanei Sequencing Consortium"/>
            <person name="Wilson R.K."/>
        </authorList>
    </citation>
    <scope>NUCLEOTIDE SEQUENCE [LARGE SCALE GENOMIC DNA]</scope>
    <source>
        <strain evidence="10">PB4641</strain>
    </source>
</reference>
<dbReference type="KEGG" id="crq:GCK72_002010"/>
<evidence type="ECO:0000313" key="12">
    <source>
        <dbReference type="Proteomes" id="UP000008281"/>
    </source>
</evidence>
<dbReference type="InterPro" id="IPR050235">
    <property type="entry name" value="CK1_Ser-Thr_kinase"/>
</dbReference>
<feature type="compositionally biased region" description="Basic and acidic residues" evidence="8">
    <location>
        <begin position="352"/>
        <end position="383"/>
    </location>
</feature>
<keyword evidence="2" id="KW-0723">Serine/threonine-protein kinase</keyword>
<dbReference type="EC" id="2.7.11.1" evidence="1"/>
<dbReference type="OMA" id="LLCHFPE"/>
<dbReference type="GO" id="GO:0004674">
    <property type="term" value="F:protein serine/threonine kinase activity"/>
    <property type="evidence" value="ECO:0007669"/>
    <property type="project" value="UniProtKB-KW"/>
</dbReference>
<dbReference type="InterPro" id="IPR008271">
    <property type="entry name" value="Ser/Thr_kinase_AS"/>
</dbReference>
<dbReference type="CTD" id="9817912"/>
<dbReference type="SUPFAM" id="SSF56112">
    <property type="entry name" value="Protein kinase-like (PK-like)"/>
    <property type="match status" value="1"/>
</dbReference>